<proteinExistence type="predicted"/>
<reference evidence="2" key="1">
    <citation type="submission" date="2022-11" db="EMBL/GenBank/DDBJ databases">
        <authorList>
            <person name="Petersen C."/>
        </authorList>
    </citation>
    <scope>NUCLEOTIDE SEQUENCE</scope>
    <source>
        <strain evidence="2">IBT 30069</strain>
    </source>
</reference>
<feature type="compositionally biased region" description="Polar residues" evidence="1">
    <location>
        <begin position="1"/>
        <end position="11"/>
    </location>
</feature>
<evidence type="ECO:0000256" key="1">
    <source>
        <dbReference type="SAM" id="MobiDB-lite"/>
    </source>
</evidence>
<feature type="region of interest" description="Disordered" evidence="1">
    <location>
        <begin position="1"/>
        <end position="37"/>
    </location>
</feature>
<dbReference type="EMBL" id="JAPQKH010000004">
    <property type="protein sequence ID" value="KAJ5100223.1"/>
    <property type="molecule type" value="Genomic_DNA"/>
</dbReference>
<evidence type="ECO:0000313" key="2">
    <source>
        <dbReference type="EMBL" id="KAJ5100223.1"/>
    </source>
</evidence>
<comment type="caution">
    <text evidence="2">The sequence shown here is derived from an EMBL/GenBank/DDBJ whole genome shotgun (WGS) entry which is preliminary data.</text>
</comment>
<keyword evidence="3" id="KW-1185">Reference proteome</keyword>
<gene>
    <name evidence="2" type="ORF">N7456_006275</name>
</gene>
<dbReference type="AlphaFoldDB" id="A0A9W9FHA8"/>
<feature type="compositionally biased region" description="Polar residues" evidence="1">
    <location>
        <begin position="87"/>
        <end position="97"/>
    </location>
</feature>
<organism evidence="2 3">
    <name type="scientific">Penicillium angulare</name>
    <dbReference type="NCBI Taxonomy" id="116970"/>
    <lineage>
        <taxon>Eukaryota</taxon>
        <taxon>Fungi</taxon>
        <taxon>Dikarya</taxon>
        <taxon>Ascomycota</taxon>
        <taxon>Pezizomycotina</taxon>
        <taxon>Eurotiomycetes</taxon>
        <taxon>Eurotiomycetidae</taxon>
        <taxon>Eurotiales</taxon>
        <taxon>Aspergillaceae</taxon>
        <taxon>Penicillium</taxon>
    </lineage>
</organism>
<sequence length="104" mass="11193">MWPLDPSSNPSRIEAEGPARVRGSGWRHTGHDGDLVGPGADVTAMTSILYTMHYVYPYRGISLSGKLLYRIMGLVRMSSWGDDASLGSPNQMGSNYGDNGDCGV</sequence>
<name>A0A9W9FHA8_9EURO</name>
<reference evidence="2" key="2">
    <citation type="journal article" date="2023" name="IMA Fungus">
        <title>Comparative genomic study of the Penicillium genus elucidates a diverse pangenome and 15 lateral gene transfer events.</title>
        <authorList>
            <person name="Petersen C."/>
            <person name="Sorensen T."/>
            <person name="Nielsen M.R."/>
            <person name="Sondergaard T.E."/>
            <person name="Sorensen J.L."/>
            <person name="Fitzpatrick D.A."/>
            <person name="Frisvad J.C."/>
            <person name="Nielsen K.L."/>
        </authorList>
    </citation>
    <scope>NUCLEOTIDE SEQUENCE</scope>
    <source>
        <strain evidence="2">IBT 30069</strain>
    </source>
</reference>
<accession>A0A9W9FHA8</accession>
<protein>
    <submittedName>
        <fullName evidence="2">Uncharacterized protein</fullName>
    </submittedName>
</protein>
<dbReference type="Proteomes" id="UP001149165">
    <property type="component" value="Unassembled WGS sequence"/>
</dbReference>
<feature type="region of interest" description="Disordered" evidence="1">
    <location>
        <begin position="85"/>
        <end position="104"/>
    </location>
</feature>
<evidence type="ECO:0000313" key="3">
    <source>
        <dbReference type="Proteomes" id="UP001149165"/>
    </source>
</evidence>